<evidence type="ECO:0000256" key="1">
    <source>
        <dbReference type="ARBA" id="ARBA00004123"/>
    </source>
</evidence>
<keyword evidence="9" id="KW-1185">Reference proteome</keyword>
<feature type="region of interest" description="Disordered" evidence="5">
    <location>
        <begin position="113"/>
        <end position="140"/>
    </location>
</feature>
<organism evidence="8 9">
    <name type="scientific">Raphidocelis subcapitata</name>
    <dbReference type="NCBI Taxonomy" id="307507"/>
    <lineage>
        <taxon>Eukaryota</taxon>
        <taxon>Viridiplantae</taxon>
        <taxon>Chlorophyta</taxon>
        <taxon>core chlorophytes</taxon>
        <taxon>Chlorophyceae</taxon>
        <taxon>CS clade</taxon>
        <taxon>Sphaeropleales</taxon>
        <taxon>Selenastraceae</taxon>
        <taxon>Raphidocelis</taxon>
    </lineage>
</organism>
<proteinExistence type="inferred from homology"/>
<dbReference type="Pfam" id="PF16050">
    <property type="entry name" value="CDC73_N"/>
    <property type="match status" value="1"/>
</dbReference>
<evidence type="ECO:0000256" key="2">
    <source>
        <dbReference type="ARBA" id="ARBA00010427"/>
    </source>
</evidence>
<feature type="domain" description="Paf1 complex subunit Cdc73 N-terminal" evidence="7">
    <location>
        <begin position="1"/>
        <end position="131"/>
    </location>
</feature>
<feature type="compositionally biased region" description="Basic and acidic residues" evidence="5">
    <location>
        <begin position="125"/>
        <end position="134"/>
    </location>
</feature>
<dbReference type="InterPro" id="IPR007852">
    <property type="entry name" value="Cdc73/Parafibromin"/>
</dbReference>
<keyword evidence="4" id="KW-0539">Nucleus</keyword>
<feature type="domain" description="Cell division control protein 73 C-terminal" evidence="6">
    <location>
        <begin position="305"/>
        <end position="460"/>
    </location>
</feature>
<dbReference type="InParanoid" id="A0A2V0NNR4"/>
<dbReference type="Gene3D" id="3.40.50.11990">
    <property type="entry name" value="RNA polymerase II accessory factor, Cdc73 C-terminal domain"/>
    <property type="match status" value="1"/>
</dbReference>
<protein>
    <submittedName>
        <fullName evidence="8">Parafibromin</fullName>
    </submittedName>
</protein>
<evidence type="ECO:0000259" key="7">
    <source>
        <dbReference type="Pfam" id="PF16050"/>
    </source>
</evidence>
<dbReference type="GO" id="GO:0006368">
    <property type="term" value="P:transcription elongation by RNA polymerase II"/>
    <property type="evidence" value="ECO:0007669"/>
    <property type="project" value="InterPro"/>
</dbReference>
<dbReference type="PANTHER" id="PTHR12466">
    <property type="entry name" value="CDC73 DOMAIN PROTEIN"/>
    <property type="match status" value="1"/>
</dbReference>
<keyword evidence="3" id="KW-0804">Transcription</keyword>
<feature type="compositionally biased region" description="Low complexity" evidence="5">
    <location>
        <begin position="113"/>
        <end position="124"/>
    </location>
</feature>
<gene>
    <name evidence="8" type="ORF">Rsub_00854</name>
</gene>
<evidence type="ECO:0000256" key="4">
    <source>
        <dbReference type="ARBA" id="ARBA00023242"/>
    </source>
</evidence>
<name>A0A2V0NNR4_9CHLO</name>
<evidence type="ECO:0000256" key="3">
    <source>
        <dbReference type="ARBA" id="ARBA00023163"/>
    </source>
</evidence>
<feature type="region of interest" description="Disordered" evidence="5">
    <location>
        <begin position="203"/>
        <end position="302"/>
    </location>
</feature>
<feature type="compositionally biased region" description="Basic and acidic residues" evidence="5">
    <location>
        <begin position="215"/>
        <end position="225"/>
    </location>
</feature>
<evidence type="ECO:0000256" key="5">
    <source>
        <dbReference type="SAM" id="MobiDB-lite"/>
    </source>
</evidence>
<dbReference type="InterPro" id="IPR031336">
    <property type="entry name" value="CDC73_C"/>
</dbReference>
<reference evidence="8 9" key="1">
    <citation type="journal article" date="2018" name="Sci. Rep.">
        <title>Raphidocelis subcapitata (=Pseudokirchneriella subcapitata) provides an insight into genome evolution and environmental adaptations in the Sphaeropleales.</title>
        <authorList>
            <person name="Suzuki S."/>
            <person name="Yamaguchi H."/>
            <person name="Nakajima N."/>
            <person name="Kawachi M."/>
        </authorList>
    </citation>
    <scope>NUCLEOTIDE SEQUENCE [LARGE SCALE GENOMIC DNA]</scope>
    <source>
        <strain evidence="8 9">NIES-35</strain>
    </source>
</reference>
<feature type="compositionally biased region" description="Low complexity" evidence="5">
    <location>
        <begin position="263"/>
        <end position="297"/>
    </location>
</feature>
<dbReference type="OrthoDB" id="2186602at2759"/>
<dbReference type="InterPro" id="IPR038103">
    <property type="entry name" value="CDC73_C_sf"/>
</dbReference>
<dbReference type="GO" id="GO:0000993">
    <property type="term" value="F:RNA polymerase II complex binding"/>
    <property type="evidence" value="ECO:0007669"/>
    <property type="project" value="TreeGrafter"/>
</dbReference>
<feature type="compositionally biased region" description="Low complexity" evidence="5">
    <location>
        <begin position="245"/>
        <end position="254"/>
    </location>
</feature>
<dbReference type="GO" id="GO:0032968">
    <property type="term" value="P:positive regulation of transcription elongation by RNA polymerase II"/>
    <property type="evidence" value="ECO:0007669"/>
    <property type="project" value="TreeGrafter"/>
</dbReference>
<comment type="subcellular location">
    <subcellularLocation>
        <location evidence="1">Nucleus</location>
    </subcellularLocation>
</comment>
<comment type="similarity">
    <text evidence="2">Belongs to the CDC73 family.</text>
</comment>
<dbReference type="STRING" id="307507.A0A2V0NNR4"/>
<accession>A0A2V0NNR4</accession>
<dbReference type="FunCoup" id="A0A2V0NNR4">
    <property type="interactions" value="1973"/>
</dbReference>
<sequence>MADPLSVLRNFAAAGRTGEVTLPGDGRVYFADQYSFPKSAYTAFKSSAGDFYDLEAVVYFIRLFAGDEKSRLVEYINGCKQQNIGLIAVVDRRPLRDYLLGLRDAASLPNLSEAAPVAAPAEPEGGAKRQRADEPEVDPLEVNLRQLKKQERQLRDRNSMLLAPGGKTFKEVLDLVERAQRQDALAAKQAAAAAAAAARAAAKQPGQAAFYKPSGRLERDTRAETARALGQAEELGLGYGEPALPGSQQQQQQQRPPPPPPSAQQQQQQQQRRPSGRPSAPAPAARPAAAAAAGAGAQKKRGGGVPIILVPAGMSALVNIYNARQLLEEGVFVRSQDAMADNPSKPEAITIRRTVLRDKPVPYVVKDKPPAKTSSEWKRVVAVIVQGKAWQFKDYPFPGADKGNLVDTFQKVLGVYLHYSDERPPDAVRSWNVRTIPIQRDGRHLDAAALLELYKALDAFLAARRCELEY</sequence>
<dbReference type="InterPro" id="IPR032041">
    <property type="entry name" value="Cdc73_N"/>
</dbReference>
<dbReference type="EMBL" id="BDRX01000003">
    <property type="protein sequence ID" value="GBF88142.1"/>
    <property type="molecule type" value="Genomic_DNA"/>
</dbReference>
<dbReference type="Pfam" id="PF05179">
    <property type="entry name" value="CDC73_C"/>
    <property type="match status" value="1"/>
</dbReference>
<dbReference type="PANTHER" id="PTHR12466:SF8">
    <property type="entry name" value="PARAFIBROMIN"/>
    <property type="match status" value="1"/>
</dbReference>
<dbReference type="Proteomes" id="UP000247498">
    <property type="component" value="Unassembled WGS sequence"/>
</dbReference>
<dbReference type="GO" id="GO:0016593">
    <property type="term" value="C:Cdc73/Paf1 complex"/>
    <property type="evidence" value="ECO:0007669"/>
    <property type="project" value="InterPro"/>
</dbReference>
<evidence type="ECO:0000313" key="8">
    <source>
        <dbReference type="EMBL" id="GBF88142.1"/>
    </source>
</evidence>
<dbReference type="AlphaFoldDB" id="A0A2V0NNR4"/>
<evidence type="ECO:0000313" key="9">
    <source>
        <dbReference type="Proteomes" id="UP000247498"/>
    </source>
</evidence>
<comment type="caution">
    <text evidence="8">The sequence shown here is derived from an EMBL/GenBank/DDBJ whole genome shotgun (WGS) entry which is preliminary data.</text>
</comment>
<evidence type="ECO:0000259" key="6">
    <source>
        <dbReference type="Pfam" id="PF05179"/>
    </source>
</evidence>